<gene>
    <name evidence="1" type="ORF">V1I91_19670</name>
</gene>
<dbReference type="EMBL" id="JAZDDG010000011">
    <property type="protein sequence ID" value="MEE1978305.1"/>
    <property type="molecule type" value="Genomic_DNA"/>
</dbReference>
<evidence type="ECO:0000313" key="1">
    <source>
        <dbReference type="EMBL" id="MEE1978305.1"/>
    </source>
</evidence>
<accession>A0ABU7IZ76</accession>
<keyword evidence="2" id="KW-1185">Reference proteome</keyword>
<dbReference type="Proteomes" id="UP001356308">
    <property type="component" value="Unassembled WGS sequence"/>
</dbReference>
<comment type="caution">
    <text evidence="1">The sequence shown here is derived from an EMBL/GenBank/DDBJ whole genome shotgun (WGS) entry which is preliminary data.</text>
</comment>
<dbReference type="RefSeq" id="WP_272652955.1">
    <property type="nucleotide sequence ID" value="NZ_JAZDDG010000011.1"/>
</dbReference>
<organism evidence="1 2">
    <name type="scientific">Maribacter cobaltidurans</name>
    <dbReference type="NCBI Taxonomy" id="1178778"/>
    <lineage>
        <taxon>Bacteria</taxon>
        <taxon>Pseudomonadati</taxon>
        <taxon>Bacteroidota</taxon>
        <taxon>Flavobacteriia</taxon>
        <taxon>Flavobacteriales</taxon>
        <taxon>Flavobacteriaceae</taxon>
        <taxon>Maribacter</taxon>
    </lineage>
</organism>
<evidence type="ECO:0000313" key="2">
    <source>
        <dbReference type="Proteomes" id="UP001356308"/>
    </source>
</evidence>
<name>A0ABU7IZ76_9FLAO</name>
<sequence>MYRFSIKFFKYSILGFLPFLLISSSGNELEFIPNETLVHKNSRIPSQLSFELEAEKSEDGLYYKKLTLVFFDCDSEGAIELVIMSRGNDKYLSNEVYTINHIDGFLNGFEGVFGVFTNKGFGEKPFFANKGFVQINKLKDEHIQGYLDITLLNNNGKTIRISDSFQNF</sequence>
<proteinExistence type="predicted"/>
<protein>
    <submittedName>
        <fullName evidence="1">Uncharacterized protein</fullName>
    </submittedName>
</protein>
<reference evidence="1 2" key="1">
    <citation type="submission" date="2024-01" db="EMBL/GenBank/DDBJ databases">
        <title>Maribacter spp. originated from different algae showed divergent polysaccharides utilization ability.</title>
        <authorList>
            <person name="Wang H."/>
            <person name="Wu Y."/>
        </authorList>
    </citation>
    <scope>NUCLEOTIDE SEQUENCE [LARGE SCALE GENOMIC DNA]</scope>
    <source>
        <strain evidence="1 2">PR1</strain>
    </source>
</reference>